<evidence type="ECO:0000313" key="6">
    <source>
        <dbReference type="EMBL" id="SHF00905.1"/>
    </source>
</evidence>
<dbReference type="GO" id="GO:0005509">
    <property type="term" value="F:calcium ion binding"/>
    <property type="evidence" value="ECO:0007669"/>
    <property type="project" value="InterPro"/>
</dbReference>
<evidence type="ECO:0000256" key="4">
    <source>
        <dbReference type="SAM" id="SignalP"/>
    </source>
</evidence>
<dbReference type="Gene3D" id="4.10.1080.10">
    <property type="entry name" value="TSP type-3 repeat"/>
    <property type="match status" value="4"/>
</dbReference>
<dbReference type="GO" id="GO:0007155">
    <property type="term" value="P:cell adhesion"/>
    <property type="evidence" value="ECO:0007669"/>
    <property type="project" value="InterPro"/>
</dbReference>
<evidence type="ECO:0000313" key="7">
    <source>
        <dbReference type="Proteomes" id="UP000184406"/>
    </source>
</evidence>
<dbReference type="AlphaFoldDB" id="A0A1M4Y5C9"/>
<feature type="domain" description="Dystroglycan-type cadherin-like" evidence="5">
    <location>
        <begin position="267"/>
        <end position="357"/>
    </location>
</feature>
<dbReference type="SUPFAM" id="SSF63825">
    <property type="entry name" value="YWTD domain"/>
    <property type="match status" value="1"/>
</dbReference>
<feature type="domain" description="Dystroglycan-type cadherin-like" evidence="5">
    <location>
        <begin position="373"/>
        <end position="450"/>
    </location>
</feature>
<accession>A0A1M4Y5C9</accession>
<dbReference type="InterPro" id="IPR006644">
    <property type="entry name" value="Cadg"/>
</dbReference>
<dbReference type="InterPro" id="IPR013783">
    <property type="entry name" value="Ig-like_fold"/>
</dbReference>
<protein>
    <submittedName>
        <fullName evidence="6">Gliding motility-associated C-terminal domain-containing protein</fullName>
    </submittedName>
</protein>
<dbReference type="EMBL" id="FQUX01000002">
    <property type="protein sequence ID" value="SHF00905.1"/>
    <property type="molecule type" value="Genomic_DNA"/>
</dbReference>
<gene>
    <name evidence="6" type="ORF">SAMN03080594_102320</name>
</gene>
<feature type="compositionally biased region" description="Acidic residues" evidence="3">
    <location>
        <begin position="750"/>
        <end position="761"/>
    </location>
</feature>
<dbReference type="Pfam" id="PF19077">
    <property type="entry name" value="Big_13"/>
    <property type="match status" value="1"/>
</dbReference>
<evidence type="ECO:0000259" key="5">
    <source>
        <dbReference type="SMART" id="SM00736"/>
    </source>
</evidence>
<dbReference type="InterPro" id="IPR044016">
    <property type="entry name" value="Big_13"/>
</dbReference>
<dbReference type="SUPFAM" id="SSF103647">
    <property type="entry name" value="TSP type-3 repeat"/>
    <property type="match status" value="3"/>
</dbReference>
<dbReference type="SUPFAM" id="SSF49313">
    <property type="entry name" value="Cadherin-like"/>
    <property type="match status" value="3"/>
</dbReference>
<dbReference type="InterPro" id="IPR026341">
    <property type="entry name" value="T9SS_type_B"/>
</dbReference>
<feature type="compositionally biased region" description="Polar residues" evidence="3">
    <location>
        <begin position="696"/>
        <end position="712"/>
    </location>
</feature>
<dbReference type="GO" id="GO:0016020">
    <property type="term" value="C:membrane"/>
    <property type="evidence" value="ECO:0007669"/>
    <property type="project" value="InterPro"/>
</dbReference>
<dbReference type="Pfam" id="PF02412">
    <property type="entry name" value="TSP_3"/>
    <property type="match status" value="5"/>
</dbReference>
<keyword evidence="7" id="KW-1185">Reference proteome</keyword>
<keyword evidence="1 4" id="KW-0732">Signal</keyword>
<dbReference type="RefSeq" id="WP_072861164.1">
    <property type="nucleotide sequence ID" value="NZ_FQUX01000002.1"/>
</dbReference>
<evidence type="ECO:0000256" key="2">
    <source>
        <dbReference type="ARBA" id="ARBA00022837"/>
    </source>
</evidence>
<sequence>MKQITTILLLFLSNSLAAQNAPIITSTAKTEATEDQAYNYTLNASDADNDVVTMSVKDGTTLPDWLTFESGSITTKDFGGSITGPGGVAIDAQGNVYVAQLSGTTIFKITPDGTMTSFATVTASSKYAMLVIGDDLYIAYYNMNKITKLDLTNPGAGEVDWINPITDPLAMVEKDGYIYVAQYSVNKISKIDLSNDNVTDYVTGTPYPFGLGFNSSGALFIASYNNKYLSKFENNVLTANIKSFSASLSDVKLDSKGNIYVSSFGAGVKKLSADLSTTTDISTTGRVWGMTMNDSGTLIWGINDFNKVVSLETGAVLNGTPTNEDVGDHQICLSATDGTDTVDQCFTITVANVNDAPTITGVPASEINIGEEYSFTPIGDDVDVGDVLTFSILNKPSWSSFSPTTGKLSGTPEFSDLGHYNGIVLSVTDASNVTVSLSTFNIEVVDNVAPEPPIVNSQSKQNTLYPTLSGTAEANSTVSISFNDGSHAIQYSVAVNDQGEWSLDTTIADENAVVPTLTDGDYNINLTATDGSGNTSEATIHELMLDTTAPELPVVLDPTTSVLHVANTYEISGSHNEDGITIYLYTDLNNDGLADNSTVLASANVGENTTSAWSLTISLSDNAPNNFVVIAEDELGNRSQEADVPTISMDTDADGVRNDLDACANTPSGEIVDSNGCSNSQKDSDNDGVMDDVDTCANTPNGETADTNGCSDSQKDSDNDGISDAIDICDNTPSGEIADSTGCSASQKDEDGDGVNNEIDECPTTPAGESADANGCSDSQKDSDFDGVNDAEDQCPESPEDEAVDAHGCSDSQKDDDNDGVSNNLDKCPNTPADEVADADGCSDSQKDADGDGVQDSLDNCPMVSNPGQEDRDGDGHGDVCDTLELNASQAFTPNGDGINDTWVISNIENYPNSLVRVFNTWGKEVFSARNYQNNWDGRYKDLGAKLPDAGSYYFQIDYEGDGKVDQDGWLYITSR</sequence>
<feature type="compositionally biased region" description="Basic and acidic residues" evidence="3">
    <location>
        <begin position="869"/>
        <end position="880"/>
    </location>
</feature>
<dbReference type="PANTHER" id="PTHR10199:SF119">
    <property type="entry name" value="RE20510P"/>
    <property type="match status" value="1"/>
</dbReference>
<dbReference type="InterPro" id="IPR028974">
    <property type="entry name" value="TSP_type-3_rpt"/>
</dbReference>
<dbReference type="Pfam" id="PF05345">
    <property type="entry name" value="He_PIG"/>
    <property type="match status" value="2"/>
</dbReference>
<dbReference type="Gene3D" id="2.130.10.10">
    <property type="entry name" value="YVTN repeat-like/Quinoprotein amine dehydrogenase"/>
    <property type="match status" value="1"/>
</dbReference>
<proteinExistence type="predicted"/>
<dbReference type="OrthoDB" id="9813840at2"/>
<feature type="region of interest" description="Disordered" evidence="3">
    <location>
        <begin position="637"/>
        <end position="880"/>
    </location>
</feature>
<feature type="signal peptide" evidence="4">
    <location>
        <begin position="1"/>
        <end position="20"/>
    </location>
</feature>
<dbReference type="Pfam" id="PF13585">
    <property type="entry name" value="CHU_C"/>
    <property type="match status" value="1"/>
</dbReference>
<dbReference type="SMART" id="SM00736">
    <property type="entry name" value="CADG"/>
    <property type="match status" value="2"/>
</dbReference>
<dbReference type="Proteomes" id="UP000184406">
    <property type="component" value="Unassembled WGS sequence"/>
</dbReference>
<evidence type="ECO:0000256" key="1">
    <source>
        <dbReference type="ARBA" id="ARBA00022729"/>
    </source>
</evidence>
<feature type="compositionally biased region" description="Acidic residues" evidence="3">
    <location>
        <begin position="785"/>
        <end position="803"/>
    </location>
</feature>
<dbReference type="InterPro" id="IPR015943">
    <property type="entry name" value="WD40/YVTN_repeat-like_dom_sf"/>
</dbReference>
<name>A0A1M4Y5C9_9FLAO</name>
<dbReference type="NCBIfam" id="TIGR04131">
    <property type="entry name" value="Bac_Flav_CTERM"/>
    <property type="match status" value="1"/>
</dbReference>
<dbReference type="PANTHER" id="PTHR10199">
    <property type="entry name" value="THROMBOSPONDIN"/>
    <property type="match status" value="1"/>
</dbReference>
<dbReference type="Gene3D" id="2.60.40.10">
    <property type="entry name" value="Immunoglobulins"/>
    <property type="match status" value="3"/>
</dbReference>
<feature type="chain" id="PRO_5012409195" evidence="4">
    <location>
        <begin position="21"/>
        <end position="976"/>
    </location>
</feature>
<dbReference type="InterPro" id="IPR003367">
    <property type="entry name" value="Thrombospondin_3-like_rpt"/>
</dbReference>
<evidence type="ECO:0000256" key="3">
    <source>
        <dbReference type="SAM" id="MobiDB-lite"/>
    </source>
</evidence>
<dbReference type="InterPro" id="IPR015919">
    <property type="entry name" value="Cadherin-like_sf"/>
</dbReference>
<reference evidence="7" key="1">
    <citation type="submission" date="2016-11" db="EMBL/GenBank/DDBJ databases">
        <authorList>
            <person name="Varghese N."/>
            <person name="Submissions S."/>
        </authorList>
    </citation>
    <scope>NUCLEOTIDE SEQUENCE [LARGE SCALE GENOMIC DNA]</scope>
    <source>
        <strain evidence="7">DSM 17539</strain>
    </source>
</reference>
<organism evidence="6 7">
    <name type="scientific">Arenibacter palladensis</name>
    <dbReference type="NCBI Taxonomy" id="237373"/>
    <lineage>
        <taxon>Bacteria</taxon>
        <taxon>Pseudomonadati</taxon>
        <taxon>Bacteroidota</taxon>
        <taxon>Flavobacteriia</taxon>
        <taxon>Flavobacteriales</taxon>
        <taxon>Flavobacteriaceae</taxon>
        <taxon>Arenibacter</taxon>
    </lineage>
</organism>
<keyword evidence="2" id="KW-0106">Calcium</keyword>